<accession>A0ABM1N4K9</accession>
<dbReference type="Proteomes" id="UP000695000">
    <property type="component" value="Unplaced"/>
</dbReference>
<dbReference type="GeneID" id="108566409"/>
<reference evidence="2" key="1">
    <citation type="submission" date="2025-08" db="UniProtKB">
        <authorList>
            <consortium name="RefSeq"/>
        </authorList>
    </citation>
    <scope>IDENTIFICATION</scope>
    <source>
        <tissue evidence="2">Whole Larva</tissue>
    </source>
</reference>
<gene>
    <name evidence="2" type="primary">LOC108566409</name>
</gene>
<name>A0ABM1N4K9_NICVS</name>
<evidence type="ECO:0000313" key="1">
    <source>
        <dbReference type="Proteomes" id="UP000695000"/>
    </source>
</evidence>
<organism evidence="1 2">
    <name type="scientific">Nicrophorus vespilloides</name>
    <name type="common">Boreal carrion beetle</name>
    <dbReference type="NCBI Taxonomy" id="110193"/>
    <lineage>
        <taxon>Eukaryota</taxon>
        <taxon>Metazoa</taxon>
        <taxon>Ecdysozoa</taxon>
        <taxon>Arthropoda</taxon>
        <taxon>Hexapoda</taxon>
        <taxon>Insecta</taxon>
        <taxon>Pterygota</taxon>
        <taxon>Neoptera</taxon>
        <taxon>Endopterygota</taxon>
        <taxon>Coleoptera</taxon>
        <taxon>Polyphaga</taxon>
        <taxon>Staphyliniformia</taxon>
        <taxon>Silphidae</taxon>
        <taxon>Nicrophorinae</taxon>
        <taxon>Nicrophorus</taxon>
    </lineage>
</organism>
<proteinExistence type="predicted"/>
<keyword evidence="1" id="KW-1185">Reference proteome</keyword>
<protein>
    <submittedName>
        <fullName evidence="2">Uncharacterized protein LOC108566409</fullName>
    </submittedName>
</protein>
<sequence length="242" mass="26754">MTSFLDPEEEKRGKILEKCKEIDDLMAQLAEMYPSVHSFDHTCTCEDDCRCIFQNEAIQDESILNLPIGRKNKCVCSCGQSFCLCSKLSKILREINMMNYDIKCDCIDGKVDVESILKVKLFCNCKNDNNCLCSIILQEFAMCDGSVCCSCLDVENEGKMLKCLNSAASSCTCSPLKRSANSLCGCGRAMIGTAEPMEIISCTTFQSQVSVLIASTTPVDDDSLINFFNPDEASTCEDLNKE</sequence>
<evidence type="ECO:0000313" key="2">
    <source>
        <dbReference type="RefSeq" id="XP_017781759.1"/>
    </source>
</evidence>
<dbReference type="RefSeq" id="XP_017781759.1">
    <property type="nucleotide sequence ID" value="XM_017926270.1"/>
</dbReference>